<evidence type="ECO:0000313" key="4">
    <source>
        <dbReference type="EMBL" id="EAU85497.1"/>
    </source>
</evidence>
<dbReference type="PANTHER" id="PTHR23106:SF24">
    <property type="entry name" value="ANGIOGENIC FACTOR WITH G PATCH AND FHA DOMAINS 1"/>
    <property type="match status" value="1"/>
</dbReference>
<dbReference type="Pfam" id="PF01585">
    <property type="entry name" value="G-patch"/>
    <property type="match status" value="1"/>
</dbReference>
<evidence type="ECO:0000313" key="5">
    <source>
        <dbReference type="Proteomes" id="UP000001861"/>
    </source>
</evidence>
<dbReference type="STRING" id="240176.A8NTV7"/>
<dbReference type="eggNOG" id="KOG0154">
    <property type="taxonomic scope" value="Eukaryota"/>
</dbReference>
<feature type="domain" description="FHA" evidence="2">
    <location>
        <begin position="56"/>
        <end position="108"/>
    </location>
</feature>
<dbReference type="KEGG" id="cci:CC1G_06398"/>
<dbReference type="Pfam" id="PF00498">
    <property type="entry name" value="FHA"/>
    <property type="match status" value="1"/>
</dbReference>
<dbReference type="InterPro" id="IPR000467">
    <property type="entry name" value="G_patch_dom"/>
</dbReference>
<feature type="region of interest" description="Disordered" evidence="1">
    <location>
        <begin position="323"/>
        <end position="358"/>
    </location>
</feature>
<comment type="caution">
    <text evidence="4">The sequence shown here is derived from an EMBL/GenBank/DDBJ whole genome shotgun (WGS) entry which is preliminary data.</text>
</comment>
<dbReference type="InParanoid" id="A8NTV7"/>
<dbReference type="PANTHER" id="PTHR23106">
    <property type="entry name" value="ANGIOGENIC FACTOR WITH G PATCH AND FHA DOMAINS 1"/>
    <property type="match status" value="1"/>
</dbReference>
<feature type="compositionally biased region" description="Polar residues" evidence="1">
    <location>
        <begin position="244"/>
        <end position="257"/>
    </location>
</feature>
<dbReference type="RefSeq" id="XP_001836313.1">
    <property type="nucleotide sequence ID" value="XM_001836261.2"/>
</dbReference>
<dbReference type="EMBL" id="AACS02000004">
    <property type="protein sequence ID" value="EAU85497.1"/>
    <property type="molecule type" value="Genomic_DNA"/>
</dbReference>
<dbReference type="Gene3D" id="2.60.200.20">
    <property type="match status" value="1"/>
</dbReference>
<feature type="region of interest" description="Disordered" evidence="1">
    <location>
        <begin position="239"/>
        <end position="277"/>
    </location>
</feature>
<keyword evidence="5" id="KW-1185">Reference proteome</keyword>
<dbReference type="InterPro" id="IPR008984">
    <property type="entry name" value="SMAD_FHA_dom_sf"/>
</dbReference>
<dbReference type="SMART" id="SM00443">
    <property type="entry name" value="G_patch"/>
    <property type="match status" value="1"/>
</dbReference>
<feature type="region of interest" description="Disordered" evidence="1">
    <location>
        <begin position="1"/>
        <end position="23"/>
    </location>
</feature>
<dbReference type="SUPFAM" id="SSF49879">
    <property type="entry name" value="SMAD/FHA domain"/>
    <property type="match status" value="1"/>
</dbReference>
<evidence type="ECO:0000259" key="2">
    <source>
        <dbReference type="PROSITE" id="PS50006"/>
    </source>
</evidence>
<dbReference type="OrthoDB" id="21470at2759"/>
<evidence type="ECO:0000256" key="1">
    <source>
        <dbReference type="SAM" id="MobiDB-lite"/>
    </source>
</evidence>
<reference evidence="4 5" key="1">
    <citation type="journal article" date="2010" name="Proc. Natl. Acad. Sci. U.S.A.">
        <title>Insights into evolution of multicellular fungi from the assembled chromosomes of the mushroom Coprinopsis cinerea (Coprinus cinereus).</title>
        <authorList>
            <person name="Stajich J.E."/>
            <person name="Wilke S.K."/>
            <person name="Ahren D."/>
            <person name="Au C.H."/>
            <person name="Birren B.W."/>
            <person name="Borodovsky M."/>
            <person name="Burns C."/>
            <person name="Canback B."/>
            <person name="Casselton L.A."/>
            <person name="Cheng C.K."/>
            <person name="Deng J."/>
            <person name="Dietrich F.S."/>
            <person name="Fargo D.C."/>
            <person name="Farman M.L."/>
            <person name="Gathman A.C."/>
            <person name="Goldberg J."/>
            <person name="Guigo R."/>
            <person name="Hoegger P.J."/>
            <person name="Hooker J.B."/>
            <person name="Huggins A."/>
            <person name="James T.Y."/>
            <person name="Kamada T."/>
            <person name="Kilaru S."/>
            <person name="Kodira C."/>
            <person name="Kues U."/>
            <person name="Kupfer D."/>
            <person name="Kwan H.S."/>
            <person name="Lomsadze A."/>
            <person name="Li W."/>
            <person name="Lilly W.W."/>
            <person name="Ma L.J."/>
            <person name="Mackey A.J."/>
            <person name="Manning G."/>
            <person name="Martin F."/>
            <person name="Muraguchi H."/>
            <person name="Natvig D.O."/>
            <person name="Palmerini H."/>
            <person name="Ramesh M.A."/>
            <person name="Rehmeyer C.J."/>
            <person name="Roe B.A."/>
            <person name="Shenoy N."/>
            <person name="Stanke M."/>
            <person name="Ter-Hovhannisyan V."/>
            <person name="Tunlid A."/>
            <person name="Velagapudi R."/>
            <person name="Vision T.J."/>
            <person name="Zeng Q."/>
            <person name="Zolan M.E."/>
            <person name="Pukkila P.J."/>
        </authorList>
    </citation>
    <scope>NUCLEOTIDE SEQUENCE [LARGE SCALE GENOMIC DNA]</scope>
    <source>
        <strain evidence="5">Okayama-7 / 130 / ATCC MYA-4618 / FGSC 9003</strain>
    </source>
</reference>
<dbReference type="GO" id="GO:0003676">
    <property type="term" value="F:nucleic acid binding"/>
    <property type="evidence" value="ECO:0007669"/>
    <property type="project" value="InterPro"/>
</dbReference>
<evidence type="ECO:0000259" key="3">
    <source>
        <dbReference type="PROSITE" id="PS50174"/>
    </source>
</evidence>
<organism evidence="4 5">
    <name type="scientific">Coprinopsis cinerea (strain Okayama-7 / 130 / ATCC MYA-4618 / FGSC 9003)</name>
    <name type="common">Inky cap fungus</name>
    <name type="synonym">Hormographiella aspergillata</name>
    <dbReference type="NCBI Taxonomy" id="240176"/>
    <lineage>
        <taxon>Eukaryota</taxon>
        <taxon>Fungi</taxon>
        <taxon>Dikarya</taxon>
        <taxon>Basidiomycota</taxon>
        <taxon>Agaricomycotina</taxon>
        <taxon>Agaricomycetes</taxon>
        <taxon>Agaricomycetidae</taxon>
        <taxon>Agaricales</taxon>
        <taxon>Agaricineae</taxon>
        <taxon>Psathyrellaceae</taxon>
        <taxon>Coprinopsis</taxon>
    </lineage>
</organism>
<dbReference type="PROSITE" id="PS50174">
    <property type="entry name" value="G_PATCH"/>
    <property type="match status" value="1"/>
</dbReference>
<dbReference type="InterPro" id="IPR000253">
    <property type="entry name" value="FHA_dom"/>
</dbReference>
<protein>
    <submittedName>
        <fullName evidence="4">Angiogenic factor with G patch and FHA domains 1</fullName>
    </submittedName>
</protein>
<dbReference type="PROSITE" id="PS50006">
    <property type="entry name" value="FHA_DOMAIN"/>
    <property type="match status" value="1"/>
</dbReference>
<dbReference type="InterPro" id="IPR053027">
    <property type="entry name" value="AGGF1"/>
</dbReference>
<gene>
    <name evidence="4" type="ORF">CC1G_06398</name>
</gene>
<proteinExistence type="predicted"/>
<dbReference type="AlphaFoldDB" id="A8NTV7"/>
<dbReference type="VEuPathDB" id="FungiDB:CC1G_06398"/>
<accession>A8NTV7</accession>
<feature type="domain" description="G-patch" evidence="3">
    <location>
        <begin position="281"/>
        <end position="332"/>
    </location>
</feature>
<dbReference type="OMA" id="MKQGWQP"/>
<sequence>MSQYDPSYEWPGDDGNDDIRDAGNTTSTSFLRLVVQGSNCLPTKRRLAILTGFPEVQFGRDKPAASSVTPRIRLKEMEVSKVHATVFWNGAKKEWGIVDMGSKHGTFLRVHNPNNESPTVRLSPPRIASLPRTLHHMDEISIGSTRFTVHIHEGHLACIDCSSSDTNEISLFSTDEPKTRASVSLHSPSIQTPQNPKKSLAVLKQSLLRQHLTPTTGPGPSASYVDRAARRREIHGYAAGAPGISSQPPGLSMQTAVGSAGPLNAASSKDPVSDPPGPLPTSNIGHRLLSKMGWEPGTGLGYSSDGEVGGGIVEPVKVIQHDKRAGLGTKRPAPTDESWWESEKQRRFARFQTGPDGT</sequence>
<dbReference type="GeneID" id="6012856"/>
<name>A8NTV7_COPC7</name>
<dbReference type="Proteomes" id="UP000001861">
    <property type="component" value="Unassembled WGS sequence"/>
</dbReference>